<dbReference type="SUPFAM" id="SSF81383">
    <property type="entry name" value="F-box domain"/>
    <property type="match status" value="1"/>
</dbReference>
<keyword evidence="1" id="KW-0175">Coiled coil</keyword>
<sequence length="489" mass="56474">MTSYDRHIVSRFLLDAEQEMRIYNAEINRLRTAIRLLETKKMGLKKSMVKCRSLLSPVHRLPTEILLEIFSIVTHEQSVFYPPPQNRVIQLSSVCGRWRDIIISAPNLWSSITILFTEWRRKLTDLEKWVRLFLDRSKTRLLELNLDFCGMYTDQDHVSISPVIRALHDHAARWQVLYLAYAPPTFALPLNHHGLPALQQLQTYEEQVDIISSLLKNSPCLHTLDVPEIETEETDVNPVFRYLARLPVLETIYMHAMGSHDNLDLHNTELHYYSNTVTSLTADFRDQLALNATMNHLTLPRLTSLQVGGYEGWEDEWPVWTGSAVINFLSRSSCSVTFLCLQNLPIIDDQAISLLEHIPTLLSLEIEERLEYQDQEAEPVPLPNRIITQPFLERLTVEYEVFRSSPPFLPLLTDITFAMRKDDSIEQSLHNAIASRWTPVPVRAKEIGVKSLNSVTITTLQREGAPEERRWLKSLESFRDAGLRLRVTT</sequence>
<feature type="domain" description="F-box" evidence="2">
    <location>
        <begin position="55"/>
        <end position="112"/>
    </location>
</feature>
<keyword evidence="4" id="KW-1185">Reference proteome</keyword>
<evidence type="ECO:0000313" key="3">
    <source>
        <dbReference type="EMBL" id="KAL0060787.1"/>
    </source>
</evidence>
<dbReference type="SUPFAM" id="SSF52047">
    <property type="entry name" value="RNI-like"/>
    <property type="match status" value="1"/>
</dbReference>
<evidence type="ECO:0000313" key="4">
    <source>
        <dbReference type="Proteomes" id="UP001437256"/>
    </source>
</evidence>
<protein>
    <recommendedName>
        <fullName evidence="2">F-box domain-containing protein</fullName>
    </recommendedName>
</protein>
<accession>A0ABR2ZHR0</accession>
<dbReference type="EMBL" id="JBBXMP010000161">
    <property type="protein sequence ID" value="KAL0060787.1"/>
    <property type="molecule type" value="Genomic_DNA"/>
</dbReference>
<reference evidence="3 4" key="1">
    <citation type="submission" date="2024-05" db="EMBL/GenBank/DDBJ databases">
        <title>A draft genome resource for the thread blight pathogen Marasmius tenuissimus strain MS-2.</title>
        <authorList>
            <person name="Yulfo-Soto G.E."/>
            <person name="Baruah I.K."/>
            <person name="Amoako-Attah I."/>
            <person name="Bukari Y."/>
            <person name="Meinhardt L.W."/>
            <person name="Bailey B.A."/>
            <person name="Cohen S.P."/>
        </authorList>
    </citation>
    <scope>NUCLEOTIDE SEQUENCE [LARGE SCALE GENOMIC DNA]</scope>
    <source>
        <strain evidence="3 4">MS-2</strain>
    </source>
</reference>
<dbReference type="Proteomes" id="UP001437256">
    <property type="component" value="Unassembled WGS sequence"/>
</dbReference>
<evidence type="ECO:0000259" key="2">
    <source>
        <dbReference type="PROSITE" id="PS50181"/>
    </source>
</evidence>
<dbReference type="InterPro" id="IPR036047">
    <property type="entry name" value="F-box-like_dom_sf"/>
</dbReference>
<feature type="coiled-coil region" evidence="1">
    <location>
        <begin position="13"/>
        <end position="40"/>
    </location>
</feature>
<name>A0ABR2ZHR0_9AGAR</name>
<dbReference type="InterPro" id="IPR032675">
    <property type="entry name" value="LRR_dom_sf"/>
</dbReference>
<dbReference type="PROSITE" id="PS50181">
    <property type="entry name" value="FBOX"/>
    <property type="match status" value="1"/>
</dbReference>
<dbReference type="InterPro" id="IPR001810">
    <property type="entry name" value="F-box_dom"/>
</dbReference>
<dbReference type="Gene3D" id="3.80.10.10">
    <property type="entry name" value="Ribonuclease Inhibitor"/>
    <property type="match status" value="1"/>
</dbReference>
<proteinExistence type="predicted"/>
<evidence type="ECO:0000256" key="1">
    <source>
        <dbReference type="SAM" id="Coils"/>
    </source>
</evidence>
<comment type="caution">
    <text evidence="3">The sequence shown here is derived from an EMBL/GenBank/DDBJ whole genome shotgun (WGS) entry which is preliminary data.</text>
</comment>
<organism evidence="3 4">
    <name type="scientific">Marasmius tenuissimus</name>
    <dbReference type="NCBI Taxonomy" id="585030"/>
    <lineage>
        <taxon>Eukaryota</taxon>
        <taxon>Fungi</taxon>
        <taxon>Dikarya</taxon>
        <taxon>Basidiomycota</taxon>
        <taxon>Agaricomycotina</taxon>
        <taxon>Agaricomycetes</taxon>
        <taxon>Agaricomycetidae</taxon>
        <taxon>Agaricales</taxon>
        <taxon>Marasmiineae</taxon>
        <taxon>Marasmiaceae</taxon>
        <taxon>Marasmius</taxon>
    </lineage>
</organism>
<dbReference type="Gene3D" id="1.20.1280.50">
    <property type="match status" value="1"/>
</dbReference>
<dbReference type="Pfam" id="PF12937">
    <property type="entry name" value="F-box-like"/>
    <property type="match status" value="1"/>
</dbReference>
<gene>
    <name evidence="3" type="ORF">AAF712_012430</name>
</gene>